<accession>A0AA40KL18</accession>
<keyword evidence="3" id="KW-1185">Reference proteome</keyword>
<reference evidence="2" key="1">
    <citation type="submission" date="2021-10" db="EMBL/GenBank/DDBJ databases">
        <title>Melipona bicolor Genome sequencing and assembly.</title>
        <authorList>
            <person name="Araujo N.S."/>
            <person name="Arias M.C."/>
        </authorList>
    </citation>
    <scope>NUCLEOTIDE SEQUENCE</scope>
    <source>
        <strain evidence="2">USP_2M_L1-L4_2017</strain>
        <tissue evidence="2">Whole body</tissue>
    </source>
</reference>
<feature type="compositionally biased region" description="Basic and acidic residues" evidence="1">
    <location>
        <begin position="31"/>
        <end position="47"/>
    </location>
</feature>
<proteinExistence type="predicted"/>
<dbReference type="AlphaFoldDB" id="A0AA40KL18"/>
<organism evidence="2 3">
    <name type="scientific">Melipona bicolor</name>
    <dbReference type="NCBI Taxonomy" id="60889"/>
    <lineage>
        <taxon>Eukaryota</taxon>
        <taxon>Metazoa</taxon>
        <taxon>Ecdysozoa</taxon>
        <taxon>Arthropoda</taxon>
        <taxon>Hexapoda</taxon>
        <taxon>Insecta</taxon>
        <taxon>Pterygota</taxon>
        <taxon>Neoptera</taxon>
        <taxon>Endopterygota</taxon>
        <taxon>Hymenoptera</taxon>
        <taxon>Apocrita</taxon>
        <taxon>Aculeata</taxon>
        <taxon>Apoidea</taxon>
        <taxon>Anthophila</taxon>
        <taxon>Apidae</taxon>
        <taxon>Melipona</taxon>
    </lineage>
</organism>
<evidence type="ECO:0000313" key="3">
    <source>
        <dbReference type="Proteomes" id="UP001177670"/>
    </source>
</evidence>
<gene>
    <name evidence="2" type="ORF">K0M31_007031</name>
</gene>
<sequence length="65" mass="7389">MEVATVAIERLNILQKKRIANQKVTRKVVDIPRKEQPMQEGEVRPSMDIDLTFSAGLPSGQEKRL</sequence>
<evidence type="ECO:0000256" key="1">
    <source>
        <dbReference type="SAM" id="MobiDB-lite"/>
    </source>
</evidence>
<protein>
    <submittedName>
        <fullName evidence="2">Uncharacterized protein</fullName>
    </submittedName>
</protein>
<dbReference type="Proteomes" id="UP001177670">
    <property type="component" value="Unassembled WGS sequence"/>
</dbReference>
<name>A0AA40KL18_9HYME</name>
<dbReference type="EMBL" id="JAHYIQ010000019">
    <property type="protein sequence ID" value="KAK1124003.1"/>
    <property type="molecule type" value="Genomic_DNA"/>
</dbReference>
<evidence type="ECO:0000313" key="2">
    <source>
        <dbReference type="EMBL" id="KAK1124003.1"/>
    </source>
</evidence>
<feature type="region of interest" description="Disordered" evidence="1">
    <location>
        <begin position="31"/>
        <end position="65"/>
    </location>
</feature>
<comment type="caution">
    <text evidence="2">The sequence shown here is derived from an EMBL/GenBank/DDBJ whole genome shotgun (WGS) entry which is preliminary data.</text>
</comment>